<evidence type="ECO:0000313" key="5">
    <source>
        <dbReference type="Proteomes" id="UP000297834"/>
    </source>
</evidence>
<dbReference type="InterPro" id="IPR029058">
    <property type="entry name" value="AB_hydrolase_fold"/>
</dbReference>
<dbReference type="InterPro" id="IPR050565">
    <property type="entry name" value="LYPA1-2/EST-like"/>
</dbReference>
<feature type="domain" description="Phospholipase/carboxylesterase/thioesterase" evidence="3">
    <location>
        <begin position="12"/>
        <end position="221"/>
    </location>
</feature>
<dbReference type="SUPFAM" id="SSF53474">
    <property type="entry name" value="alpha/beta-Hydrolases"/>
    <property type="match status" value="1"/>
</dbReference>
<dbReference type="Pfam" id="PF02230">
    <property type="entry name" value="Abhydrolase_2"/>
    <property type="match status" value="1"/>
</dbReference>
<evidence type="ECO:0000313" key="4">
    <source>
        <dbReference type="EMBL" id="TEU24291.1"/>
    </source>
</evidence>
<keyword evidence="2" id="KW-0378">Hydrolase</keyword>
<dbReference type="InterPro" id="IPR003140">
    <property type="entry name" value="PLipase/COase/thioEstase"/>
</dbReference>
<gene>
    <name evidence="4" type="ORF">E2B99_12760</name>
</gene>
<dbReference type="Proteomes" id="UP000297834">
    <property type="component" value="Unassembled WGS sequence"/>
</dbReference>
<organism evidence="4 5">
    <name type="scientific">Alkanindiges illinoisensis</name>
    <dbReference type="NCBI Taxonomy" id="197183"/>
    <lineage>
        <taxon>Bacteria</taxon>
        <taxon>Pseudomonadati</taxon>
        <taxon>Pseudomonadota</taxon>
        <taxon>Gammaproteobacteria</taxon>
        <taxon>Moraxellales</taxon>
        <taxon>Moraxellaceae</taxon>
        <taxon>Alkanindiges</taxon>
    </lineage>
</organism>
<evidence type="ECO:0000256" key="1">
    <source>
        <dbReference type="ARBA" id="ARBA00006499"/>
    </source>
</evidence>
<dbReference type="PANTHER" id="PTHR10655:SF17">
    <property type="entry name" value="LYSOPHOSPHOLIPASE-LIKE PROTEIN 1"/>
    <property type="match status" value="1"/>
</dbReference>
<sequence length="229" mass="25449">MMSILSVIEIETAANPQFTVIWLHGLGANGNDFVPVIPELKLSSQYPVRFIFPNAPEIPVTINGGYIMPAWYDILEMSVDHRKVNQAGIQRSVEQIRQLISRENQRGIPSSHIFLAGFSQGGAIAYQAALSHTVQLAGVIALSTYIPDAQVLQVQFNPVQQQLPVMIAHGQYDGVVPLQMGKNACIAVQQLGCLVSWHEYGMEHQVCLEEIREIGTWLAKQIDRIKNLH</sequence>
<proteinExistence type="inferred from homology"/>
<dbReference type="GO" id="GO:0016787">
    <property type="term" value="F:hydrolase activity"/>
    <property type="evidence" value="ECO:0007669"/>
    <property type="project" value="UniProtKB-KW"/>
</dbReference>
<dbReference type="Gene3D" id="3.40.50.1820">
    <property type="entry name" value="alpha/beta hydrolase"/>
    <property type="match status" value="1"/>
</dbReference>
<dbReference type="STRING" id="1120977.GCA_000619845_02354"/>
<dbReference type="AlphaFoldDB" id="A0A4Y7X9X4"/>
<dbReference type="OrthoDB" id="9801763at2"/>
<protein>
    <submittedName>
        <fullName evidence="4">Carboxylesterase</fullName>
    </submittedName>
</protein>
<evidence type="ECO:0000256" key="2">
    <source>
        <dbReference type="ARBA" id="ARBA00022801"/>
    </source>
</evidence>
<comment type="similarity">
    <text evidence="1">Belongs to the AB hydrolase superfamily. AB hydrolase 2 family.</text>
</comment>
<dbReference type="EMBL" id="SNTY01000067">
    <property type="protein sequence ID" value="TEU24291.1"/>
    <property type="molecule type" value="Genomic_DNA"/>
</dbReference>
<comment type="caution">
    <text evidence="4">The sequence shown here is derived from an EMBL/GenBank/DDBJ whole genome shotgun (WGS) entry which is preliminary data.</text>
</comment>
<keyword evidence="5" id="KW-1185">Reference proteome</keyword>
<name>A0A4Y7X9X4_9GAMM</name>
<dbReference type="PANTHER" id="PTHR10655">
    <property type="entry name" value="LYSOPHOSPHOLIPASE-RELATED"/>
    <property type="match status" value="1"/>
</dbReference>
<evidence type="ECO:0000259" key="3">
    <source>
        <dbReference type="Pfam" id="PF02230"/>
    </source>
</evidence>
<accession>A0A4Y7X9X4</accession>
<reference evidence="4 5" key="1">
    <citation type="submission" date="2019-03" db="EMBL/GenBank/DDBJ databases">
        <title>Alkanindiges illinoisensis: a potential pathogenic isolated from ascites of a gastric cancer patient with abdominal metastasis.</title>
        <authorList>
            <person name="Hu X."/>
            <person name="Yang B."/>
            <person name="Yan X."/>
            <person name="Lin L."/>
            <person name="Zhao H."/>
            <person name="Zhou F."/>
            <person name="Su B."/>
            <person name="Chen J."/>
            <person name="Rui Y."/>
            <person name="Wang Q."/>
            <person name="Zheng L."/>
        </authorList>
    </citation>
    <scope>NUCLEOTIDE SEQUENCE [LARGE SCALE GENOMIC DNA]</scope>
    <source>
        <strain evidence="4 5">NFYY 23406</strain>
    </source>
</reference>